<evidence type="ECO:0000313" key="2">
    <source>
        <dbReference type="Proteomes" id="UP000198833"/>
    </source>
</evidence>
<dbReference type="AlphaFoldDB" id="A0A1H9BV35"/>
<gene>
    <name evidence="1" type="ORF">SAMN04488558_103115</name>
</gene>
<dbReference type="STRING" id="89093.SAMN04488558_103115"/>
<name>A0A1H9BV35_9LACT</name>
<dbReference type="EMBL" id="FOEN01000003">
    <property type="protein sequence ID" value="SEP92825.1"/>
    <property type="molecule type" value="Genomic_DNA"/>
</dbReference>
<accession>A0A1H9BV35</accession>
<proteinExistence type="predicted"/>
<dbReference type="Proteomes" id="UP000198833">
    <property type="component" value="Unassembled WGS sequence"/>
</dbReference>
<dbReference type="NCBIfam" id="TIGR01618">
    <property type="entry name" value="phage_P_loop"/>
    <property type="match status" value="1"/>
</dbReference>
<sequence>MGLLNAGKVKRFENWTVLVYSEPGKGKTTMVKSLKGKTILLSVDGMYTVLAGLDNVDIYTMDSKKPNKEIGEFYKFVRSHLDDYNNIVIDNLSTLQKIWLNEAARSTKSGMPELKDYPIFDRVLLDFINSLKDFNKNLLLLAHEISVEITRTNGGVYTQFQPEFRNLNAIMGVIPLVGRLVVYTNQTTNEHERIIVLQPTQATKAKDQLIGNIDTIPQMELLPTLQKGE</sequence>
<organism evidence="1 2">
    <name type="scientific">Ignavigranum ruoffiae</name>
    <dbReference type="NCBI Taxonomy" id="89093"/>
    <lineage>
        <taxon>Bacteria</taxon>
        <taxon>Bacillati</taxon>
        <taxon>Bacillota</taxon>
        <taxon>Bacilli</taxon>
        <taxon>Lactobacillales</taxon>
        <taxon>Aerococcaceae</taxon>
        <taxon>Ignavigranum</taxon>
    </lineage>
</organism>
<dbReference type="Pfam" id="PF13479">
    <property type="entry name" value="AAA_24"/>
    <property type="match status" value="1"/>
</dbReference>
<dbReference type="OrthoDB" id="5413799at2"/>
<reference evidence="1 2" key="1">
    <citation type="submission" date="2016-10" db="EMBL/GenBank/DDBJ databases">
        <authorList>
            <person name="de Groot N.N."/>
        </authorList>
    </citation>
    <scope>NUCLEOTIDE SEQUENCE [LARGE SCALE GENOMIC DNA]</scope>
    <source>
        <strain evidence="1 2">DSM 15695</strain>
    </source>
</reference>
<dbReference type="RefSeq" id="WP_092570896.1">
    <property type="nucleotide sequence ID" value="NZ_CALUDV010000023.1"/>
</dbReference>
<evidence type="ECO:0000313" key="1">
    <source>
        <dbReference type="EMBL" id="SEP92825.1"/>
    </source>
</evidence>
<keyword evidence="2" id="KW-1185">Reference proteome</keyword>
<protein>
    <submittedName>
        <fullName evidence="1">Phage nucleotide-binding protein</fullName>
    </submittedName>
</protein>
<dbReference type="InterPro" id="IPR006505">
    <property type="entry name" value="Phage_nucleotide-bp"/>
</dbReference>